<feature type="domain" description="Flavodoxin" evidence="2">
    <location>
        <begin position="5"/>
        <end position="100"/>
    </location>
</feature>
<dbReference type="AlphaFoldDB" id="A0A317T613"/>
<gene>
    <name evidence="3" type="ORF">CR164_07195</name>
</gene>
<evidence type="ECO:0000313" key="4">
    <source>
        <dbReference type="Proteomes" id="UP000246278"/>
    </source>
</evidence>
<dbReference type="InterPro" id="IPR013580">
    <property type="entry name" value="LI-POR_suB-like_C"/>
</dbReference>
<dbReference type="EMBL" id="PDNZ01000004">
    <property type="protein sequence ID" value="PWW82114.1"/>
    <property type="molecule type" value="Genomic_DNA"/>
</dbReference>
<dbReference type="GO" id="GO:0015995">
    <property type="term" value="P:chlorophyll biosynthetic process"/>
    <property type="evidence" value="ECO:0007669"/>
    <property type="project" value="InterPro"/>
</dbReference>
<dbReference type="OrthoDB" id="597292at2"/>
<dbReference type="InterPro" id="IPR029039">
    <property type="entry name" value="Flavoprotein-like_sf"/>
</dbReference>
<reference evidence="4" key="1">
    <citation type="submission" date="2017-10" db="EMBL/GenBank/DDBJ databases">
        <authorList>
            <person name="Gaisin V.A."/>
            <person name="Rysina M.S."/>
            <person name="Grouzdev D.S."/>
        </authorList>
    </citation>
    <scope>NUCLEOTIDE SEQUENCE [LARGE SCALE GENOMIC DNA]</scope>
    <source>
        <strain evidence="4">V1</strain>
    </source>
</reference>
<accession>A0A317T613</accession>
<keyword evidence="4" id="KW-1185">Reference proteome</keyword>
<feature type="domain" description="Light-independent protochlorophyllide reductase subunit B-like C-terminal" evidence="1">
    <location>
        <begin position="158"/>
        <end position="202"/>
    </location>
</feature>
<dbReference type="GO" id="GO:0015979">
    <property type="term" value="P:photosynthesis"/>
    <property type="evidence" value="ECO:0007669"/>
    <property type="project" value="InterPro"/>
</dbReference>
<name>A0A317T613_9CHLB</name>
<dbReference type="SUPFAM" id="SSF52218">
    <property type="entry name" value="Flavoproteins"/>
    <property type="match status" value="1"/>
</dbReference>
<evidence type="ECO:0000259" key="2">
    <source>
        <dbReference type="Pfam" id="PF12724"/>
    </source>
</evidence>
<sequence>MKAIILYDTRSEGGSTDRFVESLGKSLAETGAYVEKGKCKATADYSFIQDFDVVIMGAPVYYMLVSSELLGSFFQSNLKKYLNRKKVALFLTCGSPEPMAYMMYLPQLKMHLVRNKILTEKVFTPAELSDNQAIDDYVDNILHAYKKALKTRNNNLIWADDAQELLAQIPSFFRNRIKIATEEYAEEMGYREITVAVIDEAKAELE</sequence>
<dbReference type="Pfam" id="PF12724">
    <property type="entry name" value="Flavodoxin_5"/>
    <property type="match status" value="1"/>
</dbReference>
<protein>
    <submittedName>
        <fullName evidence="3">Protochlorophyllide oxidoreductase</fullName>
    </submittedName>
</protein>
<proteinExistence type="predicted"/>
<dbReference type="Proteomes" id="UP000246278">
    <property type="component" value="Unassembled WGS sequence"/>
</dbReference>
<evidence type="ECO:0000259" key="1">
    <source>
        <dbReference type="Pfam" id="PF08369"/>
    </source>
</evidence>
<dbReference type="Pfam" id="PF08369">
    <property type="entry name" value="PCP_red"/>
    <property type="match status" value="1"/>
</dbReference>
<evidence type="ECO:0000313" key="3">
    <source>
        <dbReference type="EMBL" id="PWW82114.1"/>
    </source>
</evidence>
<dbReference type="InterPro" id="IPR026816">
    <property type="entry name" value="Flavodoxin_dom"/>
</dbReference>
<comment type="caution">
    <text evidence="3">The sequence shown here is derived from an EMBL/GenBank/DDBJ whole genome shotgun (WGS) entry which is preliminary data.</text>
</comment>
<dbReference type="Gene3D" id="1.10.8.550">
    <property type="entry name" value="Proto-chlorophyllide reductase 57 kD subunit B"/>
    <property type="match status" value="1"/>
</dbReference>
<dbReference type="Gene3D" id="3.40.50.360">
    <property type="match status" value="1"/>
</dbReference>
<organism evidence="3 4">
    <name type="scientific">Prosthecochloris marina</name>
    <dbReference type="NCBI Taxonomy" id="2017681"/>
    <lineage>
        <taxon>Bacteria</taxon>
        <taxon>Pseudomonadati</taxon>
        <taxon>Chlorobiota</taxon>
        <taxon>Chlorobiia</taxon>
        <taxon>Chlorobiales</taxon>
        <taxon>Chlorobiaceae</taxon>
        <taxon>Prosthecochloris</taxon>
    </lineage>
</organism>
<dbReference type="RefSeq" id="WP_110023247.1">
    <property type="nucleotide sequence ID" value="NZ_PDNZ01000004.1"/>
</dbReference>
<dbReference type="InterPro" id="IPR042298">
    <property type="entry name" value="P-CP_red_C"/>
</dbReference>
<dbReference type="GO" id="GO:0016491">
    <property type="term" value="F:oxidoreductase activity"/>
    <property type="evidence" value="ECO:0007669"/>
    <property type="project" value="InterPro"/>
</dbReference>